<accession>A0ABS7YJK8</accession>
<dbReference type="InterPro" id="IPR052019">
    <property type="entry name" value="F420H2_bilvrd_red/Heme_oxyg"/>
</dbReference>
<dbReference type="PANTHER" id="PTHR35176:SF6">
    <property type="entry name" value="HEME OXYGENASE HI_0854-RELATED"/>
    <property type="match status" value="1"/>
</dbReference>
<protein>
    <submittedName>
        <fullName evidence="3">Heme utilization protein HutZ</fullName>
    </submittedName>
</protein>
<evidence type="ECO:0000259" key="2">
    <source>
        <dbReference type="Pfam" id="PF01243"/>
    </source>
</evidence>
<dbReference type="PIRSF" id="PIRSF004633">
    <property type="entry name" value="UCP_PLP_oxd"/>
    <property type="match status" value="1"/>
</dbReference>
<dbReference type="SUPFAM" id="SSF50475">
    <property type="entry name" value="FMN-binding split barrel"/>
    <property type="match status" value="1"/>
</dbReference>
<evidence type="ECO:0000313" key="4">
    <source>
        <dbReference type="Proteomes" id="UP001199044"/>
    </source>
</evidence>
<sequence length="185" mass="21285">MDTNEKQQRLQTRLEPEIVEFRQQCRTLQLATVDESGEPTVSYAPFVYNELGYFVLISEIAQHARNLKQNPKLSMMMIADESQSKQLYARKRLTFAAHANQVERDTPLWQRVLTQLDARFGDIIGKVSQMKDFKLYQFTTEHGLYVKGFGQAYQVSNADLVDVVHLDEGHQPMTSIPEFDALQNA</sequence>
<feature type="domain" description="Pyridoxamine 5'-phosphate oxidase N-terminal" evidence="2">
    <location>
        <begin position="14"/>
        <end position="146"/>
    </location>
</feature>
<dbReference type="Pfam" id="PF01243">
    <property type="entry name" value="PNPOx_N"/>
    <property type="match status" value="1"/>
</dbReference>
<dbReference type="InterPro" id="IPR011576">
    <property type="entry name" value="Pyridox_Oxase_N"/>
</dbReference>
<dbReference type="EMBL" id="JAIWIU010000031">
    <property type="protein sequence ID" value="MCA2015553.1"/>
    <property type="molecule type" value="Genomic_DNA"/>
</dbReference>
<comment type="caution">
    <text evidence="3">The sequence shown here is derived from an EMBL/GenBank/DDBJ whole genome shotgun (WGS) entry which is preliminary data.</text>
</comment>
<evidence type="ECO:0000313" key="3">
    <source>
        <dbReference type="EMBL" id="MCA2015553.1"/>
    </source>
</evidence>
<dbReference type="InterPro" id="IPR014419">
    <property type="entry name" value="HutZ"/>
</dbReference>
<keyword evidence="1" id="KW-0560">Oxidoreductase</keyword>
<dbReference type="PANTHER" id="PTHR35176">
    <property type="entry name" value="HEME OXYGENASE HI_0854-RELATED"/>
    <property type="match status" value="1"/>
</dbReference>
<dbReference type="Gene3D" id="2.30.110.10">
    <property type="entry name" value="Electron Transport, Fmn-binding Protein, Chain A"/>
    <property type="match status" value="1"/>
</dbReference>
<dbReference type="RefSeq" id="WP_068718102.1">
    <property type="nucleotide sequence ID" value="NZ_AP014636.1"/>
</dbReference>
<reference evidence="4" key="1">
    <citation type="submission" date="2023-07" db="EMBL/GenBank/DDBJ databases">
        <title>Molecular identification of indigenous halophilic bacteria isolated from red sea cost, biodegradation of synthetic dyes and assessment of degraded metabolite toxicity.</title>
        <authorList>
            <person name="Chaieb K."/>
            <person name="Altayb H.N."/>
        </authorList>
    </citation>
    <scope>NUCLEOTIDE SEQUENCE [LARGE SCALE GENOMIC DNA]</scope>
    <source>
        <strain evidence="4">K20</strain>
    </source>
</reference>
<dbReference type="InterPro" id="IPR012349">
    <property type="entry name" value="Split_barrel_FMN-bd"/>
</dbReference>
<dbReference type="NCBIfam" id="TIGR04110">
    <property type="entry name" value="heme_HutZ"/>
    <property type="match status" value="1"/>
</dbReference>
<gene>
    <name evidence="3" type="primary">hutZ</name>
    <name evidence="3" type="ORF">LDJ79_05475</name>
</gene>
<dbReference type="Proteomes" id="UP001199044">
    <property type="component" value="Unassembled WGS sequence"/>
</dbReference>
<organism evidence="3 4">
    <name type="scientific">Vibrio tritonius</name>
    <dbReference type="NCBI Taxonomy" id="1435069"/>
    <lineage>
        <taxon>Bacteria</taxon>
        <taxon>Pseudomonadati</taxon>
        <taxon>Pseudomonadota</taxon>
        <taxon>Gammaproteobacteria</taxon>
        <taxon>Vibrionales</taxon>
        <taxon>Vibrionaceae</taxon>
        <taxon>Vibrio</taxon>
    </lineage>
</organism>
<proteinExistence type="predicted"/>
<keyword evidence="4" id="KW-1185">Reference proteome</keyword>
<name>A0ABS7YJK8_9VIBR</name>
<evidence type="ECO:0000256" key="1">
    <source>
        <dbReference type="ARBA" id="ARBA00023002"/>
    </source>
</evidence>